<evidence type="ECO:0000256" key="1">
    <source>
        <dbReference type="SAM" id="MobiDB-lite"/>
    </source>
</evidence>
<gene>
    <name evidence="2" type="ORF">COMA2_310006</name>
</gene>
<keyword evidence="3" id="KW-1185">Reference proteome</keyword>
<dbReference type="STRING" id="1742973.COMA2_310006"/>
<accession>A0A0S4LLW2</accession>
<evidence type="ECO:0000313" key="2">
    <source>
        <dbReference type="EMBL" id="CUS37677.1"/>
    </source>
</evidence>
<organism evidence="2 3">
    <name type="scientific">Candidatus Nitrospira nitrificans</name>
    <dbReference type="NCBI Taxonomy" id="1742973"/>
    <lineage>
        <taxon>Bacteria</taxon>
        <taxon>Pseudomonadati</taxon>
        <taxon>Nitrospirota</taxon>
        <taxon>Nitrospiria</taxon>
        <taxon>Nitrospirales</taxon>
        <taxon>Nitrospiraceae</taxon>
        <taxon>Nitrospira</taxon>
    </lineage>
</organism>
<protein>
    <submittedName>
        <fullName evidence="2">Uncharacterized protein</fullName>
    </submittedName>
</protein>
<reference evidence="3" key="1">
    <citation type="submission" date="2015-10" db="EMBL/GenBank/DDBJ databases">
        <authorList>
            <person name="Luecker S."/>
            <person name="Luecker S."/>
        </authorList>
    </citation>
    <scope>NUCLEOTIDE SEQUENCE [LARGE SCALE GENOMIC DNA]</scope>
</reference>
<sequence>MVPSLLDGLVQPHNAANLLFVLPVRELRMKQGPRITTTCALLKKASEWCTCLQIRNALQEMVRHIEAQADASVLVRVVAPENWVPPSSAEAEDAILSHGPRPPSSKPPSRNSIGELYAQELKWVIEIGEAGNLQATTLQVVNRVAGGQEMVDSHSIPR</sequence>
<evidence type="ECO:0000313" key="3">
    <source>
        <dbReference type="Proteomes" id="UP000198736"/>
    </source>
</evidence>
<feature type="region of interest" description="Disordered" evidence="1">
    <location>
        <begin position="89"/>
        <end position="112"/>
    </location>
</feature>
<dbReference type="AlphaFoldDB" id="A0A0S4LLW2"/>
<dbReference type="EMBL" id="CZPZ01000025">
    <property type="protein sequence ID" value="CUS37677.1"/>
    <property type="molecule type" value="Genomic_DNA"/>
</dbReference>
<proteinExistence type="predicted"/>
<name>A0A0S4LLW2_9BACT</name>
<dbReference type="Proteomes" id="UP000198736">
    <property type="component" value="Unassembled WGS sequence"/>
</dbReference>